<keyword evidence="6" id="KW-0808">Transferase</keyword>
<dbReference type="Proteomes" id="UP000469462">
    <property type="component" value="Unassembled WGS sequence"/>
</dbReference>
<dbReference type="SUPFAM" id="SSF53218">
    <property type="entry name" value="Molybdenum cofactor biosynthesis proteins"/>
    <property type="match status" value="1"/>
</dbReference>
<dbReference type="AlphaFoldDB" id="A0AAI9SC91"/>
<dbReference type="NCBIfam" id="TIGR00177">
    <property type="entry name" value="molyb_syn"/>
    <property type="match status" value="1"/>
</dbReference>
<dbReference type="EC" id="2.10.1.1" evidence="6"/>
<evidence type="ECO:0000256" key="4">
    <source>
        <dbReference type="ARBA" id="ARBA00023150"/>
    </source>
</evidence>
<comment type="caution">
    <text evidence="8">The sequence shown here is derived from an EMBL/GenBank/DDBJ whole genome shotgun (WGS) entry which is preliminary data.</text>
</comment>
<protein>
    <recommendedName>
        <fullName evidence="6">Molybdopterin molybdenumtransferase</fullName>
        <ecNumber evidence="6">2.10.1.1</ecNumber>
    </recommendedName>
</protein>
<comment type="function">
    <text evidence="1 6">Catalyzes the insertion of molybdate into adenylated molybdopterin with the concomitant release of AMP.</text>
</comment>
<dbReference type="Gene3D" id="2.40.340.10">
    <property type="entry name" value="MoeA, C-terminal, domain IV"/>
    <property type="match status" value="1"/>
</dbReference>
<dbReference type="Pfam" id="PF00994">
    <property type="entry name" value="MoCF_biosynth"/>
    <property type="match status" value="1"/>
</dbReference>
<dbReference type="Gene3D" id="3.40.980.10">
    <property type="entry name" value="MoaB/Mog-like domain"/>
    <property type="match status" value="1"/>
</dbReference>
<dbReference type="GO" id="GO:0061599">
    <property type="term" value="F:molybdopterin molybdotransferase activity"/>
    <property type="evidence" value="ECO:0007669"/>
    <property type="project" value="UniProtKB-UniRule"/>
</dbReference>
<feature type="domain" description="MoaB/Mog" evidence="7">
    <location>
        <begin position="184"/>
        <end position="327"/>
    </location>
</feature>
<keyword evidence="6" id="KW-0479">Metal-binding</keyword>
<dbReference type="SUPFAM" id="SSF63882">
    <property type="entry name" value="MoeA N-terminal region -like"/>
    <property type="match status" value="1"/>
</dbReference>
<comment type="pathway">
    <text evidence="2 6">Cofactor biosynthesis; molybdopterin biosynthesis.</text>
</comment>
<name>A0AAI9SC91_9BURK</name>
<dbReference type="GO" id="GO:0006777">
    <property type="term" value="P:Mo-molybdopterin cofactor biosynthetic process"/>
    <property type="evidence" value="ECO:0007669"/>
    <property type="project" value="UniProtKB-UniRule"/>
</dbReference>
<evidence type="ECO:0000256" key="3">
    <source>
        <dbReference type="ARBA" id="ARBA00010763"/>
    </source>
</evidence>
<dbReference type="PANTHER" id="PTHR10192:SF5">
    <property type="entry name" value="GEPHYRIN"/>
    <property type="match status" value="1"/>
</dbReference>
<organism evidence="8 9">
    <name type="scientific">Sutterella seckii</name>
    <dbReference type="NCBI Taxonomy" id="1944635"/>
    <lineage>
        <taxon>Bacteria</taxon>
        <taxon>Pseudomonadati</taxon>
        <taxon>Pseudomonadota</taxon>
        <taxon>Betaproteobacteria</taxon>
        <taxon>Burkholderiales</taxon>
        <taxon>Sutterellaceae</taxon>
        <taxon>Sutterella</taxon>
    </lineage>
</organism>
<dbReference type="InterPro" id="IPR005111">
    <property type="entry name" value="MoeA_C_domain_IV"/>
</dbReference>
<dbReference type="Pfam" id="PF03453">
    <property type="entry name" value="MoeA_N"/>
    <property type="match status" value="1"/>
</dbReference>
<dbReference type="GO" id="GO:0046872">
    <property type="term" value="F:metal ion binding"/>
    <property type="evidence" value="ECO:0007669"/>
    <property type="project" value="UniProtKB-UniRule"/>
</dbReference>
<dbReference type="SMART" id="SM00852">
    <property type="entry name" value="MoCF_biosynth"/>
    <property type="match status" value="1"/>
</dbReference>
<gene>
    <name evidence="8" type="ORF">GBM96_08980</name>
</gene>
<dbReference type="EMBL" id="WEHW01000039">
    <property type="protein sequence ID" value="KAB7650414.1"/>
    <property type="molecule type" value="Genomic_DNA"/>
</dbReference>
<dbReference type="InterPro" id="IPR036425">
    <property type="entry name" value="MoaB/Mog-like_dom_sf"/>
</dbReference>
<accession>A0AAI9SC91</accession>
<evidence type="ECO:0000313" key="8">
    <source>
        <dbReference type="EMBL" id="KAB7650414.1"/>
    </source>
</evidence>
<sequence>MTDFISIEKVYGILEDAIAPEALIESFPLEKALGRILAETLTSPGDVPPFNNSAMDGFAFKSDELQKGGTVRLLVKGTSYAGTPWEGKLASGEAIRIMTGAATPEGADTVIPFERTETVDENGSTFVVFSAERVRPNENVRIRGEELHAGDAVMEPGIVLTPAYLGLAASLGRASLRCRRLRVAVFSTGDELVEPGTAGALPPGKIWNSNSSVITSLVRTWGAEAEDLGILPDDPNVIRQALTEAASRSDFLIASGGVGEGEHDYTSRVLAEMGSGITHYHVSMRPGKPFSFGRVAGEHTCWFIALPGNPVAAAVSAQLFLRRALLLAAGSTEPLGLPEFPALAAKAIKGRIGRTDLVRGHVACVDGEMRFTPAHSQSSGMLTTLAGMNAMAVLDVNTDRIAEGDTVRCLRLLS</sequence>
<evidence type="ECO:0000313" key="9">
    <source>
        <dbReference type="Proteomes" id="UP000469462"/>
    </source>
</evidence>
<evidence type="ECO:0000256" key="5">
    <source>
        <dbReference type="ARBA" id="ARBA00047317"/>
    </source>
</evidence>
<comment type="cofactor">
    <cofactor evidence="6">
        <name>Mg(2+)</name>
        <dbReference type="ChEBI" id="CHEBI:18420"/>
    </cofactor>
</comment>
<dbReference type="InterPro" id="IPR036688">
    <property type="entry name" value="MoeA_C_domain_IV_sf"/>
</dbReference>
<dbReference type="Gene3D" id="2.170.190.11">
    <property type="entry name" value="Molybdopterin biosynthesis moea protein, domain 3"/>
    <property type="match status" value="1"/>
</dbReference>
<proteinExistence type="inferred from homology"/>
<keyword evidence="4 6" id="KW-0501">Molybdenum cofactor biosynthesis</keyword>
<dbReference type="RefSeq" id="WP_139688012.1">
    <property type="nucleotide sequence ID" value="NZ_WEHW01000039.1"/>
</dbReference>
<keyword evidence="6" id="KW-0460">Magnesium</keyword>
<evidence type="ECO:0000259" key="7">
    <source>
        <dbReference type="SMART" id="SM00852"/>
    </source>
</evidence>
<dbReference type="Gene3D" id="3.90.105.10">
    <property type="entry name" value="Molybdopterin biosynthesis moea protein, domain 2"/>
    <property type="match status" value="1"/>
</dbReference>
<dbReference type="SUPFAM" id="SSF63867">
    <property type="entry name" value="MoeA C-terminal domain-like"/>
    <property type="match status" value="1"/>
</dbReference>
<comment type="catalytic activity">
    <reaction evidence="5">
        <text>adenylyl-molybdopterin + molybdate = Mo-molybdopterin + AMP + H(+)</text>
        <dbReference type="Rhea" id="RHEA:35047"/>
        <dbReference type="ChEBI" id="CHEBI:15378"/>
        <dbReference type="ChEBI" id="CHEBI:36264"/>
        <dbReference type="ChEBI" id="CHEBI:62727"/>
        <dbReference type="ChEBI" id="CHEBI:71302"/>
        <dbReference type="ChEBI" id="CHEBI:456215"/>
        <dbReference type="EC" id="2.10.1.1"/>
    </reaction>
</comment>
<comment type="similarity">
    <text evidence="3 6">Belongs to the MoeA family.</text>
</comment>
<dbReference type="PANTHER" id="PTHR10192">
    <property type="entry name" value="MOLYBDOPTERIN BIOSYNTHESIS PROTEIN"/>
    <property type="match status" value="1"/>
</dbReference>
<dbReference type="Pfam" id="PF03454">
    <property type="entry name" value="MoeA_C"/>
    <property type="match status" value="1"/>
</dbReference>
<dbReference type="NCBIfam" id="NF045515">
    <property type="entry name" value="Glp_gephyrin"/>
    <property type="match status" value="1"/>
</dbReference>
<evidence type="ECO:0000256" key="2">
    <source>
        <dbReference type="ARBA" id="ARBA00005046"/>
    </source>
</evidence>
<keyword evidence="6" id="KW-0500">Molybdenum</keyword>
<evidence type="ECO:0000256" key="6">
    <source>
        <dbReference type="RuleBase" id="RU365090"/>
    </source>
</evidence>
<dbReference type="InterPro" id="IPR036135">
    <property type="entry name" value="MoeA_linker/N_sf"/>
</dbReference>
<reference evidence="8 9" key="1">
    <citation type="submission" date="2019-10" db="EMBL/GenBank/DDBJ databases">
        <title>Genome diversity of Sutterella seckii.</title>
        <authorList>
            <person name="Chaplin A.V."/>
            <person name="Sokolova S.R."/>
            <person name="Mosin K.A."/>
            <person name="Ivanova E.L."/>
            <person name="Kochetkova T.O."/>
            <person name="Goltsov A.Y."/>
            <person name="Trofimov D.Y."/>
            <person name="Efimov B.A."/>
        </authorList>
    </citation>
    <scope>NUCLEOTIDE SEQUENCE [LARGE SCALE GENOMIC DNA]</scope>
    <source>
        <strain evidence="8 9">ASD3426</strain>
    </source>
</reference>
<evidence type="ECO:0000256" key="1">
    <source>
        <dbReference type="ARBA" id="ARBA00002901"/>
    </source>
</evidence>
<dbReference type="CDD" id="cd00887">
    <property type="entry name" value="MoeA"/>
    <property type="match status" value="1"/>
</dbReference>
<dbReference type="InterPro" id="IPR001453">
    <property type="entry name" value="MoaB/Mog_dom"/>
</dbReference>
<dbReference type="InterPro" id="IPR038987">
    <property type="entry name" value="MoeA-like"/>
</dbReference>
<dbReference type="InterPro" id="IPR005110">
    <property type="entry name" value="MoeA_linker/N"/>
</dbReference>
<keyword evidence="9" id="KW-1185">Reference proteome</keyword>
<dbReference type="GO" id="GO:0005829">
    <property type="term" value="C:cytosol"/>
    <property type="evidence" value="ECO:0007669"/>
    <property type="project" value="TreeGrafter"/>
</dbReference>